<feature type="region of interest" description="Disordered" evidence="1">
    <location>
        <begin position="1"/>
        <end position="26"/>
    </location>
</feature>
<dbReference type="RefSeq" id="WP_188677799.1">
    <property type="nucleotide sequence ID" value="NZ_BMGP01000003.1"/>
</dbReference>
<keyword evidence="4" id="KW-1185">Reference proteome</keyword>
<dbReference type="EMBL" id="BMGP01000003">
    <property type="protein sequence ID" value="GGF27308.1"/>
    <property type="molecule type" value="Genomic_DNA"/>
</dbReference>
<evidence type="ECO:0000313" key="3">
    <source>
        <dbReference type="EMBL" id="GGF27308.1"/>
    </source>
</evidence>
<keyword evidence="2" id="KW-0812">Transmembrane</keyword>
<name>A0A917EWN0_9MICO</name>
<comment type="caution">
    <text evidence="3">The sequence shown here is derived from an EMBL/GenBank/DDBJ whole genome shotgun (WGS) entry which is preliminary data.</text>
</comment>
<evidence type="ECO:0000256" key="2">
    <source>
        <dbReference type="SAM" id="Phobius"/>
    </source>
</evidence>
<feature type="compositionally biased region" description="Low complexity" evidence="1">
    <location>
        <begin position="11"/>
        <end position="26"/>
    </location>
</feature>
<dbReference type="AlphaFoldDB" id="A0A917EWN0"/>
<dbReference type="InterPro" id="IPR025443">
    <property type="entry name" value="DUF4307"/>
</dbReference>
<evidence type="ECO:0000256" key="1">
    <source>
        <dbReference type="SAM" id="MobiDB-lite"/>
    </source>
</evidence>
<accession>A0A917EWN0</accession>
<organism evidence="3 4">
    <name type="scientific">Subtercola lobariae</name>
    <dbReference type="NCBI Taxonomy" id="1588641"/>
    <lineage>
        <taxon>Bacteria</taxon>
        <taxon>Bacillati</taxon>
        <taxon>Actinomycetota</taxon>
        <taxon>Actinomycetes</taxon>
        <taxon>Micrococcales</taxon>
        <taxon>Microbacteriaceae</taxon>
        <taxon>Subtercola</taxon>
    </lineage>
</organism>
<keyword evidence="2" id="KW-0472">Membrane</keyword>
<keyword evidence="2" id="KW-1133">Transmembrane helix</keyword>
<reference evidence="3 4" key="1">
    <citation type="journal article" date="2014" name="Int. J. Syst. Evol. Microbiol.">
        <title>Complete genome sequence of Corynebacterium casei LMG S-19264T (=DSM 44701T), isolated from a smear-ripened cheese.</title>
        <authorList>
            <consortium name="US DOE Joint Genome Institute (JGI-PGF)"/>
            <person name="Walter F."/>
            <person name="Albersmeier A."/>
            <person name="Kalinowski J."/>
            <person name="Ruckert C."/>
        </authorList>
    </citation>
    <scope>NUCLEOTIDE SEQUENCE [LARGE SCALE GENOMIC DNA]</scope>
    <source>
        <strain evidence="3 4">CGMCC 1.12976</strain>
    </source>
</reference>
<gene>
    <name evidence="3" type="ORF">GCM10011399_20770</name>
</gene>
<proteinExistence type="predicted"/>
<evidence type="ECO:0000313" key="4">
    <source>
        <dbReference type="Proteomes" id="UP000598775"/>
    </source>
</evidence>
<feature type="transmembrane region" description="Helical" evidence="2">
    <location>
        <begin position="48"/>
        <end position="70"/>
    </location>
</feature>
<sequence length="158" mass="16474">MNEDELSEDGPFAASSAPLAPSSTAEPASYVRAERYGRTPRTSKRGRIIALAFGAAVVVVIGSWVVWAGFDGTASTVDAQNRAFVIVSGTRVDVAVTVSVDSGRAVSCAIEAQNSNHSVVGFKVIDVPASAQRTQQITTTVLTTEPAVTGTLDSCWLT</sequence>
<dbReference type="Proteomes" id="UP000598775">
    <property type="component" value="Unassembled WGS sequence"/>
</dbReference>
<evidence type="ECO:0008006" key="5">
    <source>
        <dbReference type="Google" id="ProtNLM"/>
    </source>
</evidence>
<protein>
    <recommendedName>
        <fullName evidence="5">DUF4307 domain-containing protein</fullName>
    </recommendedName>
</protein>
<dbReference type="Pfam" id="PF14155">
    <property type="entry name" value="DUF4307"/>
    <property type="match status" value="1"/>
</dbReference>